<dbReference type="InterPro" id="IPR011047">
    <property type="entry name" value="Quinoprotein_ADH-like_sf"/>
</dbReference>
<dbReference type="SUPFAM" id="SSF50998">
    <property type="entry name" value="Quinoprotein alcohol dehydrogenase-like"/>
    <property type="match status" value="1"/>
</dbReference>
<comment type="caution">
    <text evidence="1">The sequence shown here is derived from an EMBL/GenBank/DDBJ whole genome shotgun (WGS) entry which is preliminary data.</text>
</comment>
<reference evidence="1" key="1">
    <citation type="submission" date="2019-11" db="EMBL/GenBank/DDBJ databases">
        <title>Microbial mats filling the niche in hypersaline microbial mats.</title>
        <authorList>
            <person name="Wong H.L."/>
            <person name="Macleod F.I."/>
            <person name="White R.A. III"/>
            <person name="Burns B.P."/>
        </authorList>
    </citation>
    <scope>NUCLEOTIDE SEQUENCE</scope>
    <source>
        <strain evidence="1">Bin_327</strain>
    </source>
</reference>
<protein>
    <recommendedName>
        <fullName evidence="3">Bulb-type lectin domain-containing protein</fullName>
    </recommendedName>
</protein>
<dbReference type="EMBL" id="WJKJ01000296">
    <property type="protein sequence ID" value="MBD3365307.1"/>
    <property type="molecule type" value="Genomic_DNA"/>
</dbReference>
<evidence type="ECO:0000313" key="2">
    <source>
        <dbReference type="Proteomes" id="UP000630660"/>
    </source>
</evidence>
<name>A0A9D5QDP9_UNCW3</name>
<evidence type="ECO:0000313" key="1">
    <source>
        <dbReference type="EMBL" id="MBD3365307.1"/>
    </source>
</evidence>
<dbReference type="Proteomes" id="UP000630660">
    <property type="component" value="Unassembled WGS sequence"/>
</dbReference>
<dbReference type="AlphaFoldDB" id="A0A9D5QDP9"/>
<accession>A0A9D5QDP9</accession>
<dbReference type="PANTHER" id="PTHR42754:SF1">
    <property type="entry name" value="LIPOPROTEIN"/>
    <property type="match status" value="1"/>
</dbReference>
<proteinExistence type="predicted"/>
<dbReference type="PANTHER" id="PTHR42754">
    <property type="entry name" value="ENDOGLUCANASE"/>
    <property type="match status" value="1"/>
</dbReference>
<sequence length="399" mass="44278">MVNLRTRQIWGVTIVVGILLCTSCKKESQSEEVIVENPDSTHVTLETPTSWEKSFGTGYLDIGNCVRQTADGGYVIVGYTFSFEEGGDVYLIKTDANGKVLWHKTYDGDGLGNFVEITNDGGFIIAGSTISSDDSDDRDCYLIRTDSRGDTLWTRTYEGFYINSVVHDPDGGYIFSRGFGDTVSVMNIDEEGNTVWERTYPWIDRCSNTLYRTADEGFIIAGLYYGDSSLVQLLKTNSQGDTLWRRYYKAFYASHDAFCTASESGYFLAGEGNDGIWIMKMDEAGDSLWTRYLGEKKRMPYMDCILSLRKTSDGGYILAGGKDLVYNCDVATEGSLLLIKIDANGDTLWSREYGGEGGQVGNFVQETSDGGYIVVGVTTTPDGSNTDIYLVKTEPMRRK</sequence>
<evidence type="ECO:0008006" key="3">
    <source>
        <dbReference type="Google" id="ProtNLM"/>
    </source>
</evidence>
<organism evidence="1 2">
    <name type="scientific">candidate division WOR-3 bacterium</name>
    <dbReference type="NCBI Taxonomy" id="2052148"/>
    <lineage>
        <taxon>Bacteria</taxon>
        <taxon>Bacteria division WOR-3</taxon>
    </lineage>
</organism>
<gene>
    <name evidence="1" type="ORF">GF359_08845</name>
</gene>